<reference evidence="1 2" key="1">
    <citation type="submission" date="2016-10" db="EMBL/GenBank/DDBJ databases">
        <authorList>
            <person name="de Groot N.N."/>
        </authorList>
    </citation>
    <scope>NUCLEOTIDE SEQUENCE [LARGE SCALE GENOMIC DNA]</scope>
    <source>
        <strain evidence="1 2">DSM 23399</strain>
    </source>
</reference>
<dbReference type="InterPro" id="IPR036249">
    <property type="entry name" value="Thioredoxin-like_sf"/>
</dbReference>
<dbReference type="Gene3D" id="3.40.30.10">
    <property type="entry name" value="Glutaredoxin"/>
    <property type="match status" value="1"/>
</dbReference>
<dbReference type="EMBL" id="FOKK01000008">
    <property type="protein sequence ID" value="SFB35498.1"/>
    <property type="molecule type" value="Genomic_DNA"/>
</dbReference>
<dbReference type="SUPFAM" id="SSF52833">
    <property type="entry name" value="Thioredoxin-like"/>
    <property type="match status" value="1"/>
</dbReference>
<evidence type="ECO:0000313" key="2">
    <source>
        <dbReference type="Proteomes" id="UP000198790"/>
    </source>
</evidence>
<dbReference type="AlphaFoldDB" id="A0A1I1AG74"/>
<accession>A0A1I1AG74</accession>
<gene>
    <name evidence="1" type="ORF">SAMN04489723_1081</name>
</gene>
<dbReference type="STRING" id="237018.SAMN04489723_1081"/>
<keyword evidence="2" id="KW-1185">Reference proteome</keyword>
<sequence length="114" mass="13304">MRYYQQTLKPVFEQLKDDPDILFVSVNADNSLDNWEKGLSSGRYVHPDMINLHETPGTGLLDYYKIASFPQKLFVDADNRLLLITRQQYKPEKLIELIRQMKNETAEELSTLTP</sequence>
<evidence type="ECO:0008006" key="3">
    <source>
        <dbReference type="Google" id="ProtNLM"/>
    </source>
</evidence>
<evidence type="ECO:0000313" key="1">
    <source>
        <dbReference type="EMBL" id="SFB35498.1"/>
    </source>
</evidence>
<organism evidence="1 2">
    <name type="scientific">Algoriphagus aquimarinus</name>
    <dbReference type="NCBI Taxonomy" id="237018"/>
    <lineage>
        <taxon>Bacteria</taxon>
        <taxon>Pseudomonadati</taxon>
        <taxon>Bacteroidota</taxon>
        <taxon>Cytophagia</taxon>
        <taxon>Cytophagales</taxon>
        <taxon>Cyclobacteriaceae</taxon>
        <taxon>Algoriphagus</taxon>
    </lineage>
</organism>
<name>A0A1I1AG74_9BACT</name>
<proteinExistence type="predicted"/>
<dbReference type="Proteomes" id="UP000198790">
    <property type="component" value="Unassembled WGS sequence"/>
</dbReference>
<protein>
    <recommendedName>
        <fullName evidence="3">Alkyl hydroperoxide reductase subunit C/ Thiol specific antioxidant domain-containing protein</fullName>
    </recommendedName>
</protein>